<feature type="domain" description="Excalibur calcium-binding" evidence="1">
    <location>
        <begin position="2"/>
        <end position="38"/>
    </location>
</feature>
<evidence type="ECO:0000313" key="2">
    <source>
        <dbReference type="EMBL" id="PZO90769.1"/>
    </source>
</evidence>
<proteinExistence type="predicted"/>
<reference evidence="2 3" key="1">
    <citation type="submission" date="2017-08" db="EMBL/GenBank/DDBJ databases">
        <title>Infants hospitalized years apart are colonized by the same room-sourced microbial strains.</title>
        <authorList>
            <person name="Brooks B."/>
            <person name="Olm M.R."/>
            <person name="Firek B.A."/>
            <person name="Baker R."/>
            <person name="Thomas B.C."/>
            <person name="Morowitz M.J."/>
            <person name="Banfield J.F."/>
        </authorList>
    </citation>
    <scope>NUCLEOTIDE SEQUENCE [LARGE SCALE GENOMIC DNA]</scope>
    <source>
        <strain evidence="2">S2_018_000_R2_101</strain>
    </source>
</reference>
<dbReference type="AlphaFoldDB" id="A0A2W5AEQ3"/>
<gene>
    <name evidence="2" type="ORF">DI623_05755</name>
</gene>
<accession>A0A2W5AEQ3</accession>
<evidence type="ECO:0000313" key="3">
    <source>
        <dbReference type="Proteomes" id="UP000249066"/>
    </source>
</evidence>
<organism evidence="2 3">
    <name type="scientific">Sphingomonas sanxanigenens</name>
    <dbReference type="NCBI Taxonomy" id="397260"/>
    <lineage>
        <taxon>Bacteria</taxon>
        <taxon>Pseudomonadati</taxon>
        <taxon>Pseudomonadota</taxon>
        <taxon>Alphaproteobacteria</taxon>
        <taxon>Sphingomonadales</taxon>
        <taxon>Sphingomonadaceae</taxon>
        <taxon>Sphingomonas</taxon>
    </lineage>
</organism>
<protein>
    <submittedName>
        <fullName evidence="2">Calcium-binding protein</fullName>
    </submittedName>
</protein>
<dbReference type="Pfam" id="PF05901">
    <property type="entry name" value="Excalibur"/>
    <property type="match status" value="1"/>
</dbReference>
<evidence type="ECO:0000259" key="1">
    <source>
        <dbReference type="SMART" id="SM00894"/>
    </source>
</evidence>
<comment type="caution">
    <text evidence="2">The sequence shown here is derived from an EMBL/GenBank/DDBJ whole genome shotgun (WGS) entry which is preliminary data.</text>
</comment>
<dbReference type="InterPro" id="IPR008613">
    <property type="entry name" value="Excalibur_Ca-bd_domain"/>
</dbReference>
<sequence>MYYRNCNAARAAGAAPIWRGSPGYREGLDGDGDGIACEPYYRR</sequence>
<name>A0A2W5AEQ3_9SPHN</name>
<dbReference type="EMBL" id="QFNN01000021">
    <property type="protein sequence ID" value="PZO90769.1"/>
    <property type="molecule type" value="Genomic_DNA"/>
</dbReference>
<dbReference type="SMART" id="SM00894">
    <property type="entry name" value="Excalibur"/>
    <property type="match status" value="1"/>
</dbReference>
<dbReference type="Proteomes" id="UP000249066">
    <property type="component" value="Unassembled WGS sequence"/>
</dbReference>